<accession>A0ABV5P591</accession>
<dbReference type="EMBL" id="JBHMCR010000001">
    <property type="protein sequence ID" value="MFB9518365.1"/>
    <property type="molecule type" value="Genomic_DNA"/>
</dbReference>
<reference evidence="1 2" key="1">
    <citation type="submission" date="2024-09" db="EMBL/GenBank/DDBJ databases">
        <authorList>
            <person name="Sun Q."/>
            <person name="Mori K."/>
        </authorList>
    </citation>
    <scope>NUCLEOTIDE SEQUENCE [LARGE SCALE GENOMIC DNA]</scope>
    <source>
        <strain evidence="1 2">JCM 4362</strain>
    </source>
</reference>
<dbReference type="InterPro" id="IPR025630">
    <property type="entry name" value="DUF4288"/>
</dbReference>
<name>A0ABV5P591_STRCM</name>
<evidence type="ECO:0000313" key="2">
    <source>
        <dbReference type="Proteomes" id="UP001589718"/>
    </source>
</evidence>
<dbReference type="Pfam" id="PF14119">
    <property type="entry name" value="DUF4288"/>
    <property type="match status" value="1"/>
</dbReference>
<comment type="caution">
    <text evidence="1">The sequence shown here is derived from an EMBL/GenBank/DDBJ whole genome shotgun (WGS) entry which is preliminary data.</text>
</comment>
<proteinExistence type="predicted"/>
<sequence length="109" mass="12273">MASSYIAILLSRATSDAAGHEPRYAEDFVLLTADSEDEARTKALAHGKAQETSYENDRGERITWELLHVVDVNEVLDASLGDRADLYSRNFTNYDAYRAFEPLLSEESR</sequence>
<gene>
    <name evidence="1" type="ORF">ACFFTU_00070</name>
</gene>
<organism evidence="1 2">
    <name type="scientific">Streptomyces cremeus</name>
    <dbReference type="NCBI Taxonomy" id="66881"/>
    <lineage>
        <taxon>Bacteria</taxon>
        <taxon>Bacillati</taxon>
        <taxon>Actinomycetota</taxon>
        <taxon>Actinomycetes</taxon>
        <taxon>Kitasatosporales</taxon>
        <taxon>Streptomycetaceae</taxon>
        <taxon>Streptomyces</taxon>
    </lineage>
</organism>
<protein>
    <submittedName>
        <fullName evidence="1">DUF4288 domain-containing protein</fullName>
    </submittedName>
</protein>
<keyword evidence="2" id="KW-1185">Reference proteome</keyword>
<evidence type="ECO:0000313" key="1">
    <source>
        <dbReference type="EMBL" id="MFB9518365.1"/>
    </source>
</evidence>
<dbReference type="Proteomes" id="UP001589718">
    <property type="component" value="Unassembled WGS sequence"/>
</dbReference>
<dbReference type="RefSeq" id="WP_345227861.1">
    <property type="nucleotide sequence ID" value="NZ_BAAAXE010000014.1"/>
</dbReference>